<evidence type="ECO:0000256" key="1">
    <source>
        <dbReference type="ARBA" id="ARBA00004141"/>
    </source>
</evidence>
<protein>
    <submittedName>
        <fullName evidence="10">Probable G-protein coupled receptor 141</fullName>
    </submittedName>
</protein>
<keyword evidence="3 8" id="KW-1133">Transmembrane helix</keyword>
<evidence type="ECO:0000256" key="5">
    <source>
        <dbReference type="ARBA" id="ARBA00023136"/>
    </source>
</evidence>
<feature type="transmembrane region" description="Helical" evidence="8">
    <location>
        <begin position="138"/>
        <end position="159"/>
    </location>
</feature>
<dbReference type="InterPro" id="IPR047160">
    <property type="entry name" value="GP183-like"/>
</dbReference>
<evidence type="ECO:0000313" key="10">
    <source>
        <dbReference type="Ensembl" id="ENSCMIP00000035399.1"/>
    </source>
</evidence>
<evidence type="ECO:0000256" key="6">
    <source>
        <dbReference type="ARBA" id="ARBA00023170"/>
    </source>
</evidence>
<evidence type="ECO:0000256" key="4">
    <source>
        <dbReference type="ARBA" id="ARBA00023040"/>
    </source>
</evidence>
<organism evidence="10 11">
    <name type="scientific">Callorhinchus milii</name>
    <name type="common">Ghost shark</name>
    <dbReference type="NCBI Taxonomy" id="7868"/>
    <lineage>
        <taxon>Eukaryota</taxon>
        <taxon>Metazoa</taxon>
        <taxon>Chordata</taxon>
        <taxon>Craniata</taxon>
        <taxon>Vertebrata</taxon>
        <taxon>Chondrichthyes</taxon>
        <taxon>Holocephali</taxon>
        <taxon>Chimaeriformes</taxon>
        <taxon>Callorhinchidae</taxon>
        <taxon>Callorhinchus</taxon>
    </lineage>
</organism>
<feature type="transmembrane region" description="Helical" evidence="8">
    <location>
        <begin position="268"/>
        <end position="290"/>
    </location>
</feature>
<comment type="subcellular location">
    <subcellularLocation>
        <location evidence="1">Membrane</location>
        <topology evidence="1">Multi-pass membrane protein</topology>
    </subcellularLocation>
</comment>
<dbReference type="PANTHER" id="PTHR24237:SF35">
    <property type="entry name" value="G-PROTEIN COUPLED RECEPTOR 141-RELATED"/>
    <property type="match status" value="1"/>
</dbReference>
<feature type="transmembrane region" description="Helical" evidence="8">
    <location>
        <begin position="188"/>
        <end position="215"/>
    </location>
</feature>
<dbReference type="STRING" id="7868.ENSCMIP00000035399"/>
<keyword evidence="6" id="KW-0675">Receptor</keyword>
<dbReference type="SUPFAM" id="SSF81321">
    <property type="entry name" value="Family A G protein-coupled receptor-like"/>
    <property type="match status" value="1"/>
</dbReference>
<dbReference type="GO" id="GO:0016020">
    <property type="term" value="C:membrane"/>
    <property type="evidence" value="ECO:0007669"/>
    <property type="project" value="UniProtKB-SubCell"/>
</dbReference>
<dbReference type="PANTHER" id="PTHR24237">
    <property type="entry name" value="G-PROTEIN COUPLED RECEPTOR"/>
    <property type="match status" value="1"/>
</dbReference>
<dbReference type="GO" id="GO:0008142">
    <property type="term" value="F:oxysterol binding"/>
    <property type="evidence" value="ECO:0007669"/>
    <property type="project" value="InterPro"/>
</dbReference>
<evidence type="ECO:0000259" key="9">
    <source>
        <dbReference type="PROSITE" id="PS50262"/>
    </source>
</evidence>
<reference evidence="10" key="5">
    <citation type="submission" date="2025-09" db="UniProtKB">
        <authorList>
            <consortium name="Ensembl"/>
        </authorList>
    </citation>
    <scope>IDENTIFICATION</scope>
</reference>
<feature type="domain" description="G-protein coupled receptors family 1 profile" evidence="9">
    <location>
        <begin position="40"/>
        <end position="256"/>
    </location>
</feature>
<reference evidence="11" key="1">
    <citation type="journal article" date="2006" name="Science">
        <title>Ancient noncoding elements conserved in the human genome.</title>
        <authorList>
            <person name="Venkatesh B."/>
            <person name="Kirkness E.F."/>
            <person name="Loh Y.H."/>
            <person name="Halpern A.L."/>
            <person name="Lee A.P."/>
            <person name="Johnson J."/>
            <person name="Dandona N."/>
            <person name="Viswanathan L.D."/>
            <person name="Tay A."/>
            <person name="Venter J.C."/>
            <person name="Strausberg R.L."/>
            <person name="Brenner S."/>
        </authorList>
    </citation>
    <scope>NUCLEOTIDE SEQUENCE [LARGE SCALE GENOMIC DNA]</scope>
</reference>
<evidence type="ECO:0000256" key="3">
    <source>
        <dbReference type="ARBA" id="ARBA00022989"/>
    </source>
</evidence>
<keyword evidence="11" id="KW-1185">Reference proteome</keyword>
<feature type="transmembrane region" description="Helical" evidence="8">
    <location>
        <begin position="63"/>
        <end position="85"/>
    </location>
</feature>
<reference evidence="10" key="4">
    <citation type="submission" date="2025-08" db="UniProtKB">
        <authorList>
            <consortium name="Ensembl"/>
        </authorList>
    </citation>
    <scope>IDENTIFICATION</scope>
</reference>
<gene>
    <name evidence="10" type="primary">LOC103183430</name>
</gene>
<keyword evidence="7" id="KW-0807">Transducer</keyword>
<dbReference type="GO" id="GO:0004930">
    <property type="term" value="F:G protein-coupled receptor activity"/>
    <property type="evidence" value="ECO:0007669"/>
    <property type="project" value="UniProtKB-KW"/>
</dbReference>
<dbReference type="AlphaFoldDB" id="A0A4W3IXN6"/>
<dbReference type="Pfam" id="PF00001">
    <property type="entry name" value="7tm_1"/>
    <property type="match status" value="1"/>
</dbReference>
<feature type="transmembrane region" description="Helical" evidence="8">
    <location>
        <begin position="30"/>
        <end position="51"/>
    </location>
</feature>
<sequence>MPGNCTSNGSVTQWNTTCDLNGTGYRPALITFYSIVLVGGTIGAIVITWKIKNYRKSVTSTAMVNLIFIHVIFLITVPFRISYYGLGEWKFGLIFCKLVDATIHAHMYLSFVFYVIIVVIRMISFFNEKKTVQFYQPWHASAVSLVIWFLVLMGVFSSFQSNYDNSTQNNTTRCFLVHNNPYKAHNKIQNYLCVIVVLGVFGVLLVIQTGVLIKLTIQHQGTLRKQHQFGAQMKTLFFVLIMIWFVPFLGFRILYINQIKCCSSVLHVINEVFLALSALCCFDALVLLVASH</sequence>
<proteinExistence type="predicted"/>
<name>A0A4W3IXN6_CALMI</name>
<dbReference type="InParanoid" id="A0A4W3IXN6"/>
<keyword evidence="2 8" id="KW-0812">Transmembrane</keyword>
<keyword evidence="5 8" id="KW-0472">Membrane</keyword>
<accession>A0A4W3IXN6</accession>
<dbReference type="OMA" id="GMIHAHM"/>
<feature type="transmembrane region" description="Helical" evidence="8">
    <location>
        <begin position="236"/>
        <end position="256"/>
    </location>
</feature>
<evidence type="ECO:0000256" key="8">
    <source>
        <dbReference type="SAM" id="Phobius"/>
    </source>
</evidence>
<reference evidence="11" key="3">
    <citation type="journal article" date="2014" name="Nature">
        <title>Elephant shark genome provides unique insights into gnathostome evolution.</title>
        <authorList>
            <consortium name="International Elephant Shark Genome Sequencing Consortium"/>
            <person name="Venkatesh B."/>
            <person name="Lee A.P."/>
            <person name="Ravi V."/>
            <person name="Maurya A.K."/>
            <person name="Lian M.M."/>
            <person name="Swann J.B."/>
            <person name="Ohta Y."/>
            <person name="Flajnik M.F."/>
            <person name="Sutoh Y."/>
            <person name="Kasahara M."/>
            <person name="Hoon S."/>
            <person name="Gangu V."/>
            <person name="Roy S.W."/>
            <person name="Irimia M."/>
            <person name="Korzh V."/>
            <person name="Kondrychyn I."/>
            <person name="Lim Z.W."/>
            <person name="Tay B.H."/>
            <person name="Tohari S."/>
            <person name="Kong K.W."/>
            <person name="Ho S."/>
            <person name="Lorente-Galdos B."/>
            <person name="Quilez J."/>
            <person name="Marques-Bonet T."/>
            <person name="Raney B.J."/>
            <person name="Ingham P.W."/>
            <person name="Tay A."/>
            <person name="Hillier L.W."/>
            <person name="Minx P."/>
            <person name="Boehm T."/>
            <person name="Wilson R.K."/>
            <person name="Brenner S."/>
            <person name="Warren W.C."/>
        </authorList>
    </citation>
    <scope>NUCLEOTIDE SEQUENCE [LARGE SCALE GENOMIC DNA]</scope>
</reference>
<dbReference type="PROSITE" id="PS50262">
    <property type="entry name" value="G_PROTEIN_RECEP_F1_2"/>
    <property type="match status" value="1"/>
</dbReference>
<keyword evidence="4" id="KW-0297">G-protein coupled receptor</keyword>
<reference evidence="11" key="2">
    <citation type="journal article" date="2007" name="PLoS Biol.">
        <title>Survey sequencing and comparative analysis of the elephant shark (Callorhinchus milii) genome.</title>
        <authorList>
            <person name="Venkatesh B."/>
            <person name="Kirkness E.F."/>
            <person name="Loh Y.H."/>
            <person name="Halpern A.L."/>
            <person name="Lee A.P."/>
            <person name="Johnson J."/>
            <person name="Dandona N."/>
            <person name="Viswanathan L.D."/>
            <person name="Tay A."/>
            <person name="Venter J.C."/>
            <person name="Strausberg R.L."/>
            <person name="Brenner S."/>
        </authorList>
    </citation>
    <scope>NUCLEOTIDE SEQUENCE [LARGE SCALE GENOMIC DNA]</scope>
</reference>
<dbReference type="InterPro" id="IPR000276">
    <property type="entry name" value="GPCR_Rhodpsn"/>
</dbReference>
<evidence type="ECO:0000256" key="7">
    <source>
        <dbReference type="ARBA" id="ARBA00023224"/>
    </source>
</evidence>
<evidence type="ECO:0000256" key="2">
    <source>
        <dbReference type="ARBA" id="ARBA00022692"/>
    </source>
</evidence>
<dbReference type="Proteomes" id="UP000314986">
    <property type="component" value="Unassembled WGS sequence"/>
</dbReference>
<feature type="transmembrane region" description="Helical" evidence="8">
    <location>
        <begin position="105"/>
        <end position="126"/>
    </location>
</feature>
<evidence type="ECO:0000313" key="11">
    <source>
        <dbReference type="Proteomes" id="UP000314986"/>
    </source>
</evidence>
<dbReference type="InterPro" id="IPR017452">
    <property type="entry name" value="GPCR_Rhodpsn_7TM"/>
</dbReference>
<dbReference type="Ensembl" id="ENSCMIT00000035925.1">
    <property type="protein sequence ID" value="ENSCMIP00000035399.1"/>
    <property type="gene ID" value="ENSCMIG00000014979.1"/>
</dbReference>
<dbReference type="GeneTree" id="ENSGT01030000234518"/>
<dbReference type="Gene3D" id="1.20.1070.10">
    <property type="entry name" value="Rhodopsin 7-helix transmembrane proteins"/>
    <property type="match status" value="1"/>
</dbReference>